<feature type="signal peptide" evidence="1">
    <location>
        <begin position="1"/>
        <end position="38"/>
    </location>
</feature>
<dbReference type="EMBL" id="LXQD01000317">
    <property type="protein sequence ID" value="RCJ24654.1"/>
    <property type="molecule type" value="Genomic_DNA"/>
</dbReference>
<reference evidence="2" key="1">
    <citation type="submission" date="2016-04" db="EMBL/GenBank/DDBJ databases">
        <authorList>
            <person name="Tabuchi Yagui T.R."/>
        </authorList>
    </citation>
    <scope>NUCLEOTIDE SEQUENCE [LARGE SCALE GENOMIC DNA]</scope>
    <source>
        <strain evidence="2">NIES-26</strain>
    </source>
</reference>
<organism evidence="2 3">
    <name type="scientific">Nostoc minutum NIES-26</name>
    <dbReference type="NCBI Taxonomy" id="1844469"/>
    <lineage>
        <taxon>Bacteria</taxon>
        <taxon>Bacillati</taxon>
        <taxon>Cyanobacteriota</taxon>
        <taxon>Cyanophyceae</taxon>
        <taxon>Nostocales</taxon>
        <taxon>Nostocaceae</taxon>
        <taxon>Nostoc</taxon>
    </lineage>
</organism>
<dbReference type="AlphaFoldDB" id="A0A367QN28"/>
<feature type="chain" id="PRO_5016719733" description="Lipoprotein" evidence="1">
    <location>
        <begin position="39"/>
        <end position="183"/>
    </location>
</feature>
<keyword evidence="1" id="KW-0732">Signal</keyword>
<evidence type="ECO:0000256" key="1">
    <source>
        <dbReference type="SAM" id="SignalP"/>
    </source>
</evidence>
<gene>
    <name evidence="2" type="ORF">A6770_03040</name>
</gene>
<protein>
    <recommendedName>
        <fullName evidence="4">Lipoprotein</fullName>
    </recommendedName>
</protein>
<proteinExistence type="predicted"/>
<name>A0A367QN28_9NOSO</name>
<accession>A0A367QN28</accession>
<evidence type="ECO:0000313" key="3">
    <source>
        <dbReference type="Proteomes" id="UP000252107"/>
    </source>
</evidence>
<evidence type="ECO:0008006" key="4">
    <source>
        <dbReference type="Google" id="ProtNLM"/>
    </source>
</evidence>
<keyword evidence="3" id="KW-1185">Reference proteome</keyword>
<evidence type="ECO:0000313" key="2">
    <source>
        <dbReference type="EMBL" id="RCJ24654.1"/>
    </source>
</evidence>
<comment type="caution">
    <text evidence="2">The sequence shown here is derived from an EMBL/GenBank/DDBJ whole genome shotgun (WGS) entry which is preliminary data.</text>
</comment>
<sequence>MTSQQLHSIPKAARLFASSALSLTLSASVVFYSSTSQAENNSTAIPAVLQGEWQYGRISSIQYQDQYTGQSAAPNGSSDRFQVAANGDYQRRRLIQIDTYNCASNLFIEEKGKVKVEDRQLTFQPTDSTSKGQICNSGRTYSSNNTAKPETYGWSVETNEYGRQVLVLDTLDGKGRAHYGRPQ</sequence>
<dbReference type="Proteomes" id="UP000252107">
    <property type="component" value="Unassembled WGS sequence"/>
</dbReference>